<dbReference type="EMBL" id="CM023489">
    <property type="protein sequence ID" value="KAH6923056.1"/>
    <property type="molecule type" value="Genomic_DNA"/>
</dbReference>
<sequence>MNYLDVQGFVRPSTGHAALAHALGVHILERSNAMLRTRLFPSPGTPASQASFPDTYRPHSSIFCCYQCNEIGSCSRDCERHIPSPENFSMGCRGQDPTQVVKLLSCHYGSFQMWPPCKSI</sequence>
<evidence type="ECO:0000313" key="2">
    <source>
        <dbReference type="Proteomes" id="UP000821845"/>
    </source>
</evidence>
<keyword evidence="2" id="KW-1185">Reference proteome</keyword>
<protein>
    <submittedName>
        <fullName evidence="1">Uncharacterized protein</fullName>
    </submittedName>
</protein>
<evidence type="ECO:0000313" key="1">
    <source>
        <dbReference type="EMBL" id="KAH6923056.1"/>
    </source>
</evidence>
<accession>A0ACB7RK91</accession>
<comment type="caution">
    <text evidence="1">The sequence shown here is derived from an EMBL/GenBank/DDBJ whole genome shotgun (WGS) entry which is preliminary data.</text>
</comment>
<proteinExistence type="predicted"/>
<name>A0ACB7RK91_HYAAI</name>
<gene>
    <name evidence="1" type="ORF">HPB50_021386</name>
</gene>
<reference evidence="1" key="1">
    <citation type="submission" date="2020-05" db="EMBL/GenBank/DDBJ databases">
        <title>Large-scale comparative analyses of tick genomes elucidate their genetic diversity and vector capacities.</title>
        <authorList>
            <person name="Jia N."/>
            <person name="Wang J."/>
            <person name="Shi W."/>
            <person name="Du L."/>
            <person name="Sun Y."/>
            <person name="Zhan W."/>
            <person name="Jiang J."/>
            <person name="Wang Q."/>
            <person name="Zhang B."/>
            <person name="Ji P."/>
            <person name="Sakyi L.B."/>
            <person name="Cui X."/>
            <person name="Yuan T."/>
            <person name="Jiang B."/>
            <person name="Yang W."/>
            <person name="Lam T.T.-Y."/>
            <person name="Chang Q."/>
            <person name="Ding S."/>
            <person name="Wang X."/>
            <person name="Zhu J."/>
            <person name="Ruan X."/>
            <person name="Zhao L."/>
            <person name="Wei J."/>
            <person name="Que T."/>
            <person name="Du C."/>
            <person name="Cheng J."/>
            <person name="Dai P."/>
            <person name="Han X."/>
            <person name="Huang E."/>
            <person name="Gao Y."/>
            <person name="Liu J."/>
            <person name="Shao H."/>
            <person name="Ye R."/>
            <person name="Li L."/>
            <person name="Wei W."/>
            <person name="Wang X."/>
            <person name="Wang C."/>
            <person name="Yang T."/>
            <person name="Huo Q."/>
            <person name="Li W."/>
            <person name="Guo W."/>
            <person name="Chen H."/>
            <person name="Zhou L."/>
            <person name="Ni X."/>
            <person name="Tian J."/>
            <person name="Zhou Y."/>
            <person name="Sheng Y."/>
            <person name="Liu T."/>
            <person name="Pan Y."/>
            <person name="Xia L."/>
            <person name="Li J."/>
            <person name="Zhao F."/>
            <person name="Cao W."/>
        </authorList>
    </citation>
    <scope>NUCLEOTIDE SEQUENCE</scope>
    <source>
        <strain evidence="1">Hyas-2018</strain>
    </source>
</reference>
<organism evidence="1 2">
    <name type="scientific">Hyalomma asiaticum</name>
    <name type="common">Tick</name>
    <dbReference type="NCBI Taxonomy" id="266040"/>
    <lineage>
        <taxon>Eukaryota</taxon>
        <taxon>Metazoa</taxon>
        <taxon>Ecdysozoa</taxon>
        <taxon>Arthropoda</taxon>
        <taxon>Chelicerata</taxon>
        <taxon>Arachnida</taxon>
        <taxon>Acari</taxon>
        <taxon>Parasitiformes</taxon>
        <taxon>Ixodida</taxon>
        <taxon>Ixodoidea</taxon>
        <taxon>Ixodidae</taxon>
        <taxon>Hyalomminae</taxon>
        <taxon>Hyalomma</taxon>
    </lineage>
</organism>
<dbReference type="Proteomes" id="UP000821845">
    <property type="component" value="Chromosome 9"/>
</dbReference>